<proteinExistence type="predicted"/>
<reference evidence="5 6" key="1">
    <citation type="submission" date="2019-03" db="EMBL/GenBank/DDBJ databases">
        <title>Deep-cultivation of Planctomycetes and their phenomic and genomic characterization uncovers novel biology.</title>
        <authorList>
            <person name="Wiegand S."/>
            <person name="Jogler M."/>
            <person name="Boedeker C."/>
            <person name="Pinto D."/>
            <person name="Vollmers J."/>
            <person name="Rivas-Marin E."/>
            <person name="Kohn T."/>
            <person name="Peeters S.H."/>
            <person name="Heuer A."/>
            <person name="Rast P."/>
            <person name="Oberbeckmann S."/>
            <person name="Bunk B."/>
            <person name="Jeske O."/>
            <person name="Meyerdierks A."/>
            <person name="Storesund J.E."/>
            <person name="Kallscheuer N."/>
            <person name="Luecker S."/>
            <person name="Lage O.M."/>
            <person name="Pohl T."/>
            <person name="Merkel B.J."/>
            <person name="Hornburger P."/>
            <person name="Mueller R.-W."/>
            <person name="Bruemmer F."/>
            <person name="Labrenz M."/>
            <person name="Spormann A.M."/>
            <person name="Op den Camp H."/>
            <person name="Overmann J."/>
            <person name="Amann R."/>
            <person name="Jetten M.S.M."/>
            <person name="Mascher T."/>
            <person name="Medema M.H."/>
            <person name="Devos D.P."/>
            <person name="Kaster A.-K."/>
            <person name="Ovreas L."/>
            <person name="Rohde M."/>
            <person name="Galperin M.Y."/>
            <person name="Jogler C."/>
        </authorList>
    </citation>
    <scope>NUCLEOTIDE SEQUENCE [LARGE SCALE GENOMIC DNA]</scope>
    <source>
        <strain evidence="5 6">Enr17</strain>
    </source>
</reference>
<sequence length="468" mass="51902" precursor="true">MHFSIPFLLICLLSLAGCSESQLPQQSASLSTEENENRGFSSVPADYGKRKPDESDLNYLLRKGVYPIPPEKGGGYRFDDTFETCPEEDLPLLSQVEGLRSFWIGNGPFSPAGWKQIGQISGLETLRARSSYITDEHIIGLKGLTHLKDLQIFRIWDRKSQISDKGLEVLAELPGLRRLVLHSSELNPRACELIGNCTQLRVLELRGPLTNECLKPLGKLKNLKYLMLEGTFSDTGLKHLAELNQLERLVIHSDQMTGSGLSHFTNFSELRELGFSGSSEASATLKYLNQLPALAILNLASPTVNDALLMTLPNLPGLEALSLRGSSITDTGLEALVQVKNLTELDLKFTNISNAGLTRLEPLQQLRLLLLGNPAHSDFITGNGLAPLTKLPHLEMLDMGHINSEKLDLQPLAQIKSLREVDLTFGSPDVSKRWQDVLVQRPNLKKVEEMFPVSRRVGEFGVHMKEIP</sequence>
<gene>
    <name evidence="5" type="primary">inlA_1</name>
    <name evidence="5" type="ORF">Enr17x_20950</name>
</gene>
<dbReference type="PANTHER" id="PTHR12904:SF23">
    <property type="entry name" value="PROTEIN ZER-1 HOMOLOG"/>
    <property type="match status" value="1"/>
</dbReference>
<evidence type="ECO:0000256" key="3">
    <source>
        <dbReference type="SAM" id="SignalP"/>
    </source>
</evidence>
<evidence type="ECO:0000313" key="6">
    <source>
        <dbReference type="Proteomes" id="UP000318313"/>
    </source>
</evidence>
<evidence type="ECO:0000256" key="2">
    <source>
        <dbReference type="SAM" id="MobiDB-lite"/>
    </source>
</evidence>
<evidence type="ECO:0000313" key="5">
    <source>
        <dbReference type="EMBL" id="QDV50059.1"/>
    </source>
</evidence>
<dbReference type="EMBL" id="CP037452">
    <property type="protein sequence ID" value="QDV50059.1"/>
    <property type="molecule type" value="Genomic_DNA"/>
</dbReference>
<organism evidence="5 6">
    <name type="scientific">Gimesia fumaroli</name>
    <dbReference type="NCBI Taxonomy" id="2527976"/>
    <lineage>
        <taxon>Bacteria</taxon>
        <taxon>Pseudomonadati</taxon>
        <taxon>Planctomycetota</taxon>
        <taxon>Planctomycetia</taxon>
        <taxon>Planctomycetales</taxon>
        <taxon>Planctomycetaceae</taxon>
        <taxon>Gimesia</taxon>
    </lineage>
</organism>
<dbReference type="InterPro" id="IPR055414">
    <property type="entry name" value="LRR_R13L4/SHOC2-like"/>
</dbReference>
<keyword evidence="6" id="KW-1185">Reference proteome</keyword>
<evidence type="ECO:0000259" key="4">
    <source>
        <dbReference type="Pfam" id="PF23598"/>
    </source>
</evidence>
<keyword evidence="1" id="KW-0677">Repeat</keyword>
<dbReference type="AlphaFoldDB" id="A0A518IAI9"/>
<accession>A0A518IAI9</accession>
<dbReference type="RefSeq" id="WP_198001080.1">
    <property type="nucleotide sequence ID" value="NZ_CP037452.1"/>
</dbReference>
<dbReference type="PANTHER" id="PTHR12904">
    <property type="match status" value="1"/>
</dbReference>
<dbReference type="InterPro" id="IPR032675">
    <property type="entry name" value="LRR_dom_sf"/>
</dbReference>
<dbReference type="Gene3D" id="3.80.10.10">
    <property type="entry name" value="Ribonuclease Inhibitor"/>
    <property type="match status" value="2"/>
</dbReference>
<dbReference type="Pfam" id="PF23598">
    <property type="entry name" value="LRR_14"/>
    <property type="match status" value="1"/>
</dbReference>
<protein>
    <submittedName>
        <fullName evidence="5">Internalin-A</fullName>
    </submittedName>
</protein>
<dbReference type="Proteomes" id="UP000318313">
    <property type="component" value="Chromosome"/>
</dbReference>
<dbReference type="InterPro" id="IPR051341">
    <property type="entry name" value="Zyg-11_UBL_adapter"/>
</dbReference>
<feature type="chain" id="PRO_5022228948" evidence="3">
    <location>
        <begin position="17"/>
        <end position="468"/>
    </location>
</feature>
<dbReference type="SUPFAM" id="SSF52047">
    <property type="entry name" value="RNI-like"/>
    <property type="match status" value="1"/>
</dbReference>
<keyword evidence="3" id="KW-0732">Signal</keyword>
<dbReference type="KEGG" id="gfm:Enr17x_20950"/>
<evidence type="ECO:0000256" key="1">
    <source>
        <dbReference type="ARBA" id="ARBA00022737"/>
    </source>
</evidence>
<feature type="domain" description="Disease resistance R13L4/SHOC-2-like LRR" evidence="4">
    <location>
        <begin position="195"/>
        <end position="431"/>
    </location>
</feature>
<feature type="region of interest" description="Disordered" evidence="2">
    <location>
        <begin position="27"/>
        <end position="51"/>
    </location>
</feature>
<feature type="signal peptide" evidence="3">
    <location>
        <begin position="1"/>
        <end position="16"/>
    </location>
</feature>
<name>A0A518IAI9_9PLAN</name>